<comment type="caution">
    <text evidence="3">The sequence shown here is derived from an EMBL/GenBank/DDBJ whole genome shotgun (WGS) entry which is preliminary data.</text>
</comment>
<organism evidence="3 4">
    <name type="scientific">Vreelandella songnenensis</name>
    <dbReference type="NCBI Taxonomy" id="1176243"/>
    <lineage>
        <taxon>Bacteria</taxon>
        <taxon>Pseudomonadati</taxon>
        <taxon>Pseudomonadota</taxon>
        <taxon>Gammaproteobacteria</taxon>
        <taxon>Oceanospirillales</taxon>
        <taxon>Halomonadaceae</taxon>
        <taxon>Vreelandella</taxon>
    </lineage>
</organism>
<dbReference type="Gene3D" id="3.60.15.10">
    <property type="entry name" value="Ribonuclease Z/Hydroxyacylglutathione hydrolase-like"/>
    <property type="match status" value="1"/>
</dbReference>
<dbReference type="InterPro" id="IPR050855">
    <property type="entry name" value="NDM-1-like"/>
</dbReference>
<dbReference type="EMBL" id="PVTK01000006">
    <property type="protein sequence ID" value="PRY64210.1"/>
    <property type="molecule type" value="Genomic_DNA"/>
</dbReference>
<dbReference type="Pfam" id="PF00753">
    <property type="entry name" value="Lactamase_B"/>
    <property type="match status" value="1"/>
</dbReference>
<feature type="domain" description="Metallo-beta-lactamase" evidence="2">
    <location>
        <begin position="45"/>
        <end position="230"/>
    </location>
</feature>
<dbReference type="InterPro" id="IPR001279">
    <property type="entry name" value="Metallo-B-lactamas"/>
</dbReference>
<evidence type="ECO:0000259" key="2">
    <source>
        <dbReference type="SMART" id="SM00849"/>
    </source>
</evidence>
<dbReference type="PANTHER" id="PTHR42951:SF14">
    <property type="entry name" value="METALLO-BETA-LACTAMASE SUPERFAMILY PROTEIN"/>
    <property type="match status" value="1"/>
</dbReference>
<dbReference type="RefSeq" id="WP_208623609.1">
    <property type="nucleotide sequence ID" value="NZ_PVTK01000006.1"/>
</dbReference>
<accession>A0A2T0V210</accession>
<reference evidence="3 4" key="1">
    <citation type="submission" date="2018-03" db="EMBL/GenBank/DDBJ databases">
        <title>Genomic Encyclopedia of Type Strains, Phase III (KMG-III): the genomes of soil and plant-associated and newly described type strains.</title>
        <authorList>
            <person name="Whitman W."/>
        </authorList>
    </citation>
    <scope>NUCLEOTIDE SEQUENCE [LARGE SCALE GENOMIC DNA]</scope>
    <source>
        <strain evidence="3 4">CGMCC 1.12152</strain>
    </source>
</reference>
<evidence type="ECO:0000313" key="4">
    <source>
        <dbReference type="Proteomes" id="UP000237647"/>
    </source>
</evidence>
<feature type="chain" id="PRO_5015761783" evidence="1">
    <location>
        <begin position="27"/>
        <end position="295"/>
    </location>
</feature>
<evidence type="ECO:0000313" key="3">
    <source>
        <dbReference type="EMBL" id="PRY64210.1"/>
    </source>
</evidence>
<sequence>MKLPGILNRTLLTAALSLGSALPALASQEALNLEIYNPGEDAIFAVSSVLVEGKEDAILIDAQFSTDDARQLIEMINASGKRLTTIYISHGDPDYYFGLAALVDAFPNAEVFATEQTIEHIQETKEEKLNVWGPQLGDNAPERLVIPQPLESDTLTLEGHDLKIMGLDGPTPDRTFVWIPDINAVVGGIPVMAGEHVWIADTQTEESRDNWLATLSDIAALLPTTVVPGHFAPGSQLDLSAVQFTADYLRTFEEQAAKADNASDLIEAMQTRYPSLLGTSSLELSSKVIMGEMEW</sequence>
<dbReference type="Proteomes" id="UP000237647">
    <property type="component" value="Unassembled WGS sequence"/>
</dbReference>
<name>A0A2T0V210_9GAMM</name>
<evidence type="ECO:0000256" key="1">
    <source>
        <dbReference type="SAM" id="SignalP"/>
    </source>
</evidence>
<proteinExistence type="predicted"/>
<feature type="signal peptide" evidence="1">
    <location>
        <begin position="1"/>
        <end position="26"/>
    </location>
</feature>
<keyword evidence="1" id="KW-0732">Signal</keyword>
<dbReference type="SUPFAM" id="SSF56281">
    <property type="entry name" value="Metallo-hydrolase/oxidoreductase"/>
    <property type="match status" value="1"/>
</dbReference>
<protein>
    <submittedName>
        <fullName evidence="3">Glyoxylase-like metal-dependent hydrolase (Beta-lactamase superfamily II)</fullName>
    </submittedName>
</protein>
<dbReference type="SMART" id="SM00849">
    <property type="entry name" value="Lactamase_B"/>
    <property type="match status" value="1"/>
</dbReference>
<keyword evidence="3" id="KW-0378">Hydrolase</keyword>
<keyword evidence="4" id="KW-1185">Reference proteome</keyword>
<dbReference type="GO" id="GO:0016787">
    <property type="term" value="F:hydrolase activity"/>
    <property type="evidence" value="ECO:0007669"/>
    <property type="project" value="UniProtKB-KW"/>
</dbReference>
<gene>
    <name evidence="3" type="ORF">B0H98_106122</name>
</gene>
<dbReference type="InterPro" id="IPR036866">
    <property type="entry name" value="RibonucZ/Hydroxyglut_hydro"/>
</dbReference>
<dbReference type="CDD" id="cd07739">
    <property type="entry name" value="metallo-hydrolase-like_MBL-fold"/>
    <property type="match status" value="1"/>
</dbReference>
<dbReference type="PANTHER" id="PTHR42951">
    <property type="entry name" value="METALLO-BETA-LACTAMASE DOMAIN-CONTAINING"/>
    <property type="match status" value="1"/>
</dbReference>
<dbReference type="AlphaFoldDB" id="A0A2T0V210"/>